<organism evidence="1 2">
    <name type="scientific">Pipistrellus kuhlii</name>
    <name type="common">Kuhl's pipistrelle</name>
    <dbReference type="NCBI Taxonomy" id="59472"/>
    <lineage>
        <taxon>Eukaryota</taxon>
        <taxon>Metazoa</taxon>
        <taxon>Chordata</taxon>
        <taxon>Craniata</taxon>
        <taxon>Vertebrata</taxon>
        <taxon>Euteleostomi</taxon>
        <taxon>Mammalia</taxon>
        <taxon>Eutheria</taxon>
        <taxon>Laurasiatheria</taxon>
        <taxon>Chiroptera</taxon>
        <taxon>Yangochiroptera</taxon>
        <taxon>Vespertilionidae</taxon>
        <taxon>Pipistrellus</taxon>
    </lineage>
</organism>
<comment type="caution">
    <text evidence="1">The sequence shown here is derived from an EMBL/GenBank/DDBJ whole genome shotgun (WGS) entry which is preliminary data.</text>
</comment>
<name>A0A7J8B2P4_PIPKU</name>
<protein>
    <submittedName>
        <fullName evidence="1">Uncharacterized protein</fullName>
    </submittedName>
</protein>
<gene>
    <name evidence="1" type="ORF">mPipKuh1_007819</name>
</gene>
<evidence type="ECO:0000313" key="2">
    <source>
        <dbReference type="Proteomes" id="UP000558488"/>
    </source>
</evidence>
<evidence type="ECO:0000313" key="1">
    <source>
        <dbReference type="EMBL" id="KAF6392630.1"/>
    </source>
</evidence>
<keyword evidence="2" id="KW-1185">Reference proteome</keyword>
<proteinExistence type="predicted"/>
<sequence length="158" mass="17364">MSGEWRCPLWYLINPLKVLSSPVTRPVLSGTLTPSGLKPPKFQVPQTLNCQFTVTGWAPKRQYGRISDAPSTISLQAVTALSVHSLDSNLGLTLHCSLCHPTSGNQDMSCLLWINAVSATFMLGPPVLSHRAPQSSSWRDLDDLKSPQTQWALCPSHW</sequence>
<reference evidence="1 2" key="1">
    <citation type="journal article" date="2020" name="Nature">
        <title>Six reference-quality genomes reveal evolution of bat adaptations.</title>
        <authorList>
            <person name="Jebb D."/>
            <person name="Huang Z."/>
            <person name="Pippel M."/>
            <person name="Hughes G.M."/>
            <person name="Lavrichenko K."/>
            <person name="Devanna P."/>
            <person name="Winkler S."/>
            <person name="Jermiin L.S."/>
            <person name="Skirmuntt E.C."/>
            <person name="Katzourakis A."/>
            <person name="Burkitt-Gray L."/>
            <person name="Ray D.A."/>
            <person name="Sullivan K.A.M."/>
            <person name="Roscito J.G."/>
            <person name="Kirilenko B.M."/>
            <person name="Davalos L.M."/>
            <person name="Corthals A.P."/>
            <person name="Power M.L."/>
            <person name="Jones G."/>
            <person name="Ransome R.D."/>
            <person name="Dechmann D.K.N."/>
            <person name="Locatelli A.G."/>
            <person name="Puechmaille S.J."/>
            <person name="Fedrigo O."/>
            <person name="Jarvis E.D."/>
            <person name="Hiller M."/>
            <person name="Vernes S.C."/>
            <person name="Myers E.W."/>
            <person name="Teeling E.C."/>
        </authorList>
    </citation>
    <scope>NUCLEOTIDE SEQUENCE [LARGE SCALE GENOMIC DNA]</scope>
    <source>
        <strain evidence="1">MPipKuh1</strain>
        <tissue evidence="1">Flight muscle</tissue>
    </source>
</reference>
<accession>A0A7J8B2P4</accession>
<dbReference type="Proteomes" id="UP000558488">
    <property type="component" value="Unassembled WGS sequence"/>
</dbReference>
<dbReference type="AlphaFoldDB" id="A0A7J8B2P4"/>
<dbReference type="EMBL" id="JACAGB010000001">
    <property type="protein sequence ID" value="KAF6392630.1"/>
    <property type="molecule type" value="Genomic_DNA"/>
</dbReference>